<reference evidence="5 7" key="1">
    <citation type="submission" date="2018-09" db="EMBL/GenBank/DDBJ databases">
        <title>Genomic investigation of the strawberry pathogen Phytophthora fragariae indicates pathogenicity is determined by transcriptional variation in three key races.</title>
        <authorList>
            <person name="Adams T.M."/>
            <person name="Armitage A.D."/>
            <person name="Sobczyk M.K."/>
            <person name="Bates H.J."/>
            <person name="Dunwell J.M."/>
            <person name="Nellist C.F."/>
            <person name="Harrison R.J."/>
        </authorList>
    </citation>
    <scope>NUCLEOTIDE SEQUENCE [LARGE SCALE GENOMIC DNA]</scope>
    <source>
        <strain evidence="3 5">SCRP249</strain>
        <strain evidence="2 7">SCRP324</strain>
        <strain evidence="4 6">SCRP333</strain>
    </source>
</reference>
<gene>
    <name evidence="3" type="ORF">PR001_g3072</name>
    <name evidence="2" type="ORF">PR002_g3652</name>
    <name evidence="4" type="ORF">PR003_g3800</name>
</gene>
<dbReference type="OrthoDB" id="10341549at2759"/>
<evidence type="ECO:0000313" key="3">
    <source>
        <dbReference type="EMBL" id="KAE9049685.1"/>
    </source>
</evidence>
<feature type="chain" id="PRO_5036165505" description="Secreted protein" evidence="1">
    <location>
        <begin position="22"/>
        <end position="77"/>
    </location>
</feature>
<proteinExistence type="predicted"/>
<feature type="signal peptide" evidence="1">
    <location>
        <begin position="1"/>
        <end position="21"/>
    </location>
</feature>
<sequence length="77" mass="8158">MLLSVMASMLASHVATYSASAVVKAIIDCRRHMHAMAPPASEKTKPAVLFRCSGSLAQSLSLYPSYTTSSTSSYCLA</sequence>
<keyword evidence="1" id="KW-0732">Signal</keyword>
<dbReference type="EMBL" id="QXFT01000136">
    <property type="protein sequence ID" value="KAE9353586.1"/>
    <property type="molecule type" value="Genomic_DNA"/>
</dbReference>
<evidence type="ECO:0000313" key="4">
    <source>
        <dbReference type="EMBL" id="KAE9353586.1"/>
    </source>
</evidence>
<evidence type="ECO:0000313" key="2">
    <source>
        <dbReference type="EMBL" id="KAE9042883.1"/>
    </source>
</evidence>
<evidence type="ECO:0000313" key="6">
    <source>
        <dbReference type="Proteomes" id="UP000434957"/>
    </source>
</evidence>
<dbReference type="EMBL" id="QXFU01000136">
    <property type="protein sequence ID" value="KAE9042883.1"/>
    <property type="molecule type" value="Genomic_DNA"/>
</dbReference>
<accession>A0A6A3PAF9</accession>
<dbReference type="EMBL" id="QXFV01000112">
    <property type="protein sequence ID" value="KAE9049685.1"/>
    <property type="molecule type" value="Genomic_DNA"/>
</dbReference>
<evidence type="ECO:0000313" key="7">
    <source>
        <dbReference type="Proteomes" id="UP000435112"/>
    </source>
</evidence>
<evidence type="ECO:0000313" key="5">
    <source>
        <dbReference type="Proteomes" id="UP000429607"/>
    </source>
</evidence>
<dbReference type="AlphaFoldDB" id="A0A6A3PAF9"/>
<dbReference type="Proteomes" id="UP000429607">
    <property type="component" value="Unassembled WGS sequence"/>
</dbReference>
<keyword evidence="6" id="KW-1185">Reference proteome</keyword>
<dbReference type="Proteomes" id="UP000434957">
    <property type="component" value="Unassembled WGS sequence"/>
</dbReference>
<evidence type="ECO:0000256" key="1">
    <source>
        <dbReference type="SAM" id="SignalP"/>
    </source>
</evidence>
<evidence type="ECO:0008006" key="8">
    <source>
        <dbReference type="Google" id="ProtNLM"/>
    </source>
</evidence>
<organism evidence="3 5">
    <name type="scientific">Phytophthora rubi</name>
    <dbReference type="NCBI Taxonomy" id="129364"/>
    <lineage>
        <taxon>Eukaryota</taxon>
        <taxon>Sar</taxon>
        <taxon>Stramenopiles</taxon>
        <taxon>Oomycota</taxon>
        <taxon>Peronosporomycetes</taxon>
        <taxon>Peronosporales</taxon>
        <taxon>Peronosporaceae</taxon>
        <taxon>Phytophthora</taxon>
    </lineage>
</organism>
<dbReference type="Proteomes" id="UP000435112">
    <property type="component" value="Unassembled WGS sequence"/>
</dbReference>
<comment type="caution">
    <text evidence="3">The sequence shown here is derived from an EMBL/GenBank/DDBJ whole genome shotgun (WGS) entry which is preliminary data.</text>
</comment>
<name>A0A6A3PAF9_9STRA</name>
<protein>
    <recommendedName>
        <fullName evidence="8">Secreted protein</fullName>
    </recommendedName>
</protein>